<keyword evidence="3 8" id="KW-0812">Transmembrane</keyword>
<keyword evidence="10" id="KW-1185">Reference proteome</keyword>
<evidence type="ECO:0000256" key="1">
    <source>
        <dbReference type="ARBA" id="ARBA00004141"/>
    </source>
</evidence>
<feature type="transmembrane region" description="Helical" evidence="8">
    <location>
        <begin position="47"/>
        <end position="64"/>
    </location>
</feature>
<protein>
    <submittedName>
        <fullName evidence="9">Lysophospholipid acyltransferase</fullName>
    </submittedName>
</protein>
<reference evidence="9 10" key="1">
    <citation type="submission" date="2023-08" db="EMBL/GenBank/DDBJ databases">
        <title>Annotated Genome Sequence of Vanrija albida AlHP1.</title>
        <authorList>
            <person name="Herzog R."/>
        </authorList>
    </citation>
    <scope>NUCLEOTIDE SEQUENCE [LARGE SCALE GENOMIC DNA]</scope>
    <source>
        <strain evidence="9 10">AlHP1</strain>
    </source>
</reference>
<evidence type="ECO:0000256" key="2">
    <source>
        <dbReference type="ARBA" id="ARBA00022679"/>
    </source>
</evidence>
<feature type="transmembrane region" description="Helical" evidence="8">
    <location>
        <begin position="23"/>
        <end position="40"/>
    </location>
</feature>
<evidence type="ECO:0000256" key="3">
    <source>
        <dbReference type="ARBA" id="ARBA00022692"/>
    </source>
</evidence>
<dbReference type="EMBL" id="JBBXJM010000002">
    <property type="protein sequence ID" value="KAL1411559.1"/>
    <property type="molecule type" value="Genomic_DNA"/>
</dbReference>
<evidence type="ECO:0000313" key="9">
    <source>
        <dbReference type="EMBL" id="KAL1411559.1"/>
    </source>
</evidence>
<dbReference type="Pfam" id="PF03062">
    <property type="entry name" value="MBOAT"/>
    <property type="match status" value="1"/>
</dbReference>
<dbReference type="GO" id="GO:0016746">
    <property type="term" value="F:acyltransferase activity"/>
    <property type="evidence" value="ECO:0007669"/>
    <property type="project" value="UniProtKB-KW"/>
</dbReference>
<feature type="transmembrane region" description="Helical" evidence="8">
    <location>
        <begin position="257"/>
        <end position="276"/>
    </location>
</feature>
<evidence type="ECO:0000313" key="10">
    <source>
        <dbReference type="Proteomes" id="UP001565368"/>
    </source>
</evidence>
<keyword evidence="4 8" id="KW-1133">Transmembrane helix</keyword>
<dbReference type="InterPro" id="IPR049941">
    <property type="entry name" value="LPLAT_7/PORCN-like"/>
</dbReference>
<keyword evidence="2" id="KW-0808">Transferase</keyword>
<feature type="transmembrane region" description="Helical" evidence="8">
    <location>
        <begin position="465"/>
        <end position="483"/>
    </location>
</feature>
<feature type="transmembrane region" description="Helical" evidence="8">
    <location>
        <begin position="94"/>
        <end position="110"/>
    </location>
</feature>
<accession>A0ABR3QA36</accession>
<feature type="region of interest" description="Disordered" evidence="7">
    <location>
        <begin position="503"/>
        <end position="583"/>
    </location>
</feature>
<organism evidence="9 10">
    <name type="scientific">Vanrija albida</name>
    <dbReference type="NCBI Taxonomy" id="181172"/>
    <lineage>
        <taxon>Eukaryota</taxon>
        <taxon>Fungi</taxon>
        <taxon>Dikarya</taxon>
        <taxon>Basidiomycota</taxon>
        <taxon>Agaricomycotina</taxon>
        <taxon>Tremellomycetes</taxon>
        <taxon>Trichosporonales</taxon>
        <taxon>Trichosporonaceae</taxon>
        <taxon>Vanrija</taxon>
    </lineage>
</organism>
<name>A0ABR3QA36_9TREE</name>
<comment type="caution">
    <text evidence="9">The sequence shown here is derived from an EMBL/GenBank/DDBJ whole genome shotgun (WGS) entry which is preliminary data.</text>
</comment>
<feature type="compositionally biased region" description="Acidic residues" evidence="7">
    <location>
        <begin position="531"/>
        <end position="541"/>
    </location>
</feature>
<feature type="transmembrane region" description="Helical" evidence="8">
    <location>
        <begin position="433"/>
        <end position="453"/>
    </location>
</feature>
<dbReference type="Proteomes" id="UP001565368">
    <property type="component" value="Unassembled WGS sequence"/>
</dbReference>
<evidence type="ECO:0000256" key="7">
    <source>
        <dbReference type="SAM" id="MobiDB-lite"/>
    </source>
</evidence>
<dbReference type="PANTHER" id="PTHR13906:SF4">
    <property type="entry name" value="LYSOPHOSPHOLIPID ACYLTRANSFERASE 6"/>
    <property type="match status" value="1"/>
</dbReference>
<dbReference type="PANTHER" id="PTHR13906">
    <property type="entry name" value="PORCUPINE"/>
    <property type="match status" value="1"/>
</dbReference>
<keyword evidence="6 9" id="KW-0012">Acyltransferase</keyword>
<sequence length="583" mass="65544">MLWDALFDRVSELAGAPPDQCKLIFSMVIAFPLASMFVRLPASRPNLAHLFSLVVTTFFLWPFLGLGRGYAHLLASSVLTYLVVASVRSRQMPWIVFVLAMGHLTVIHVYRTLNAIPTSTIEISGSQMVLVMKLTTFAWNVHDGRQKIEDLDEGQKATRLTQLPGPLPFLGYCFFFPSVLVGPSFDYATYNALITKTIYDAPVPDADPTVTKRFKGRTPHGRRRVAYLHLVIGLAFLAVYAILGARGAYHRILEPTWYTWTLSTRFGFVQFAGFVARTKYYAVWSLSEGACILTGIGFNGYDPKTGRTLWNRVRNINILSIETAESFKVLFDSWNCRTNVWLRDQVYKRLTPKGKKPGSVQSMATFVTSAFWHGVDPGYYLAFVTAGLLSSLGRQLRRYVRPYFLPLGSEGAARPNSMPRWPFPNLAKRTYDVVGWVMVQINLNYVASAFLLLRFDYCITAWSRMYWYSHIIIAIAIGFFQFGGRRFLRKGIPPRVPKSRVPLEVPEVTLSPPSPIAPEDDVSGTNATQLGEEDDSNDADLEWVRHDLQSQTKAGVPFDGGLIDDFLEGVETPRSGTPKPKDD</sequence>
<dbReference type="GeneID" id="95983564"/>
<evidence type="ECO:0000256" key="6">
    <source>
        <dbReference type="ARBA" id="ARBA00023315"/>
    </source>
</evidence>
<evidence type="ECO:0000256" key="5">
    <source>
        <dbReference type="ARBA" id="ARBA00023136"/>
    </source>
</evidence>
<dbReference type="InterPro" id="IPR004299">
    <property type="entry name" value="MBOAT_fam"/>
</dbReference>
<evidence type="ECO:0000256" key="8">
    <source>
        <dbReference type="SAM" id="Phobius"/>
    </source>
</evidence>
<comment type="subcellular location">
    <subcellularLocation>
        <location evidence="1">Membrane</location>
        <topology evidence="1">Multi-pass membrane protein</topology>
    </subcellularLocation>
</comment>
<feature type="transmembrane region" description="Helical" evidence="8">
    <location>
        <begin position="225"/>
        <end position="245"/>
    </location>
</feature>
<keyword evidence="5 8" id="KW-0472">Membrane</keyword>
<gene>
    <name evidence="9" type="primary">ale1</name>
    <name evidence="9" type="ORF">Q8F55_002521</name>
</gene>
<proteinExistence type="predicted"/>
<dbReference type="RefSeq" id="XP_069211503.1">
    <property type="nucleotide sequence ID" value="XM_069351117.1"/>
</dbReference>
<evidence type="ECO:0000256" key="4">
    <source>
        <dbReference type="ARBA" id="ARBA00022989"/>
    </source>
</evidence>